<keyword evidence="2 8" id="KW-0732">Signal</keyword>
<sequence>MRNTAKITTAVLAAGALTFGLSACGSGSDSDSKADGGGTLTVAATPTPQGEILTYVKDHLAQKAGLKLEVKEFTDYVTPNTAVQQGEVDANYFQHQPYLTDFNKKNGTDIVAVPGGTVHLEPLGVYSKGVKKLDDLKKGATVALPNDTTNEARALKLLAVNGVIGLKSGVGYDATPKDVTSNPKGLKFKELEAAQLPRSLGDVDAAVINGNYALEADLSPAKDAIAAESPKDNPYGNFLAVKKGEEDDPRVQKLAELLTSPEVKKFIEDKYQGAVVPAF</sequence>
<feature type="signal peptide" evidence="8">
    <location>
        <begin position="1"/>
        <end position="23"/>
    </location>
</feature>
<evidence type="ECO:0000256" key="7">
    <source>
        <dbReference type="PIRSR" id="PIRSR002854-1"/>
    </source>
</evidence>
<dbReference type="PROSITE" id="PS51257">
    <property type="entry name" value="PROKAR_LIPOPROTEIN"/>
    <property type="match status" value="1"/>
</dbReference>
<evidence type="ECO:0000256" key="8">
    <source>
        <dbReference type="SAM" id="SignalP"/>
    </source>
</evidence>
<protein>
    <recommendedName>
        <fullName evidence="6">Lipoprotein</fullName>
    </recommendedName>
</protein>
<proteinExistence type="inferred from homology"/>
<dbReference type="GO" id="GO:0016020">
    <property type="term" value="C:membrane"/>
    <property type="evidence" value="ECO:0007669"/>
    <property type="project" value="UniProtKB-SubCell"/>
</dbReference>
<evidence type="ECO:0000313" key="9">
    <source>
        <dbReference type="EMBL" id="KUN36984.1"/>
    </source>
</evidence>
<gene>
    <name evidence="9" type="ORF">AQJ30_19120</name>
</gene>
<keyword evidence="3" id="KW-0472">Membrane</keyword>
<comment type="caution">
    <text evidence="9">The sequence shown here is derived from an EMBL/GenBank/DDBJ whole genome shotgun (WGS) entry which is preliminary data.</text>
</comment>
<name>A0A117QMS8_9ACTN</name>
<keyword evidence="10" id="KW-1185">Reference proteome</keyword>
<organism evidence="9 10">
    <name type="scientific">Streptomyces longwoodensis</name>
    <dbReference type="NCBI Taxonomy" id="68231"/>
    <lineage>
        <taxon>Bacteria</taxon>
        <taxon>Bacillati</taxon>
        <taxon>Actinomycetota</taxon>
        <taxon>Actinomycetes</taxon>
        <taxon>Kitasatosporales</taxon>
        <taxon>Streptomycetaceae</taxon>
        <taxon>Streptomyces</taxon>
    </lineage>
</organism>
<keyword evidence="4" id="KW-0564">Palmitate</keyword>
<dbReference type="CDD" id="cd13597">
    <property type="entry name" value="PBP2_lipoprotein_Tp32"/>
    <property type="match status" value="1"/>
</dbReference>
<evidence type="ECO:0000256" key="2">
    <source>
        <dbReference type="ARBA" id="ARBA00022729"/>
    </source>
</evidence>
<evidence type="ECO:0000256" key="6">
    <source>
        <dbReference type="PIRNR" id="PIRNR002854"/>
    </source>
</evidence>
<dbReference type="PANTHER" id="PTHR30429:SF0">
    <property type="entry name" value="METHIONINE-BINDING LIPOPROTEIN METQ"/>
    <property type="match status" value="1"/>
</dbReference>
<dbReference type="InterPro" id="IPR004872">
    <property type="entry name" value="Lipoprotein_NlpA"/>
</dbReference>
<dbReference type="RefSeq" id="WP_067235381.1">
    <property type="nucleotide sequence ID" value="NZ_KQ948554.1"/>
</dbReference>
<comment type="similarity">
    <text evidence="6">Belongs to the nlpA lipoprotein family.</text>
</comment>
<dbReference type="STRING" id="68231.AQJ30_19120"/>
<dbReference type="AlphaFoldDB" id="A0A117QMS8"/>
<feature type="lipid moiety-binding region" description="S-diacylglycerol cysteine" evidence="7">
    <location>
        <position position="24"/>
    </location>
</feature>
<dbReference type="Gene3D" id="3.40.190.10">
    <property type="entry name" value="Periplasmic binding protein-like II"/>
    <property type="match status" value="2"/>
</dbReference>
<reference evidence="9 10" key="1">
    <citation type="submission" date="2015-10" db="EMBL/GenBank/DDBJ databases">
        <title>Draft genome sequence of Streptomyces longwoodensis DSM 41677, type strain for the species Streptomyces longwoodensis.</title>
        <authorList>
            <person name="Ruckert C."/>
            <person name="Winkler A."/>
            <person name="Kalinowski J."/>
            <person name="Kampfer P."/>
            <person name="Glaeser S."/>
        </authorList>
    </citation>
    <scope>NUCLEOTIDE SEQUENCE [LARGE SCALE GENOMIC DNA]</scope>
    <source>
        <strain evidence="9 10">DSM 41677</strain>
    </source>
</reference>
<evidence type="ECO:0000256" key="1">
    <source>
        <dbReference type="ARBA" id="ARBA00004635"/>
    </source>
</evidence>
<dbReference type="PANTHER" id="PTHR30429">
    <property type="entry name" value="D-METHIONINE-BINDING LIPOPROTEIN METQ"/>
    <property type="match status" value="1"/>
</dbReference>
<evidence type="ECO:0000313" key="10">
    <source>
        <dbReference type="Proteomes" id="UP000053271"/>
    </source>
</evidence>
<dbReference type="SUPFAM" id="SSF53850">
    <property type="entry name" value="Periplasmic binding protein-like II"/>
    <property type="match status" value="1"/>
</dbReference>
<dbReference type="GeneID" id="91426715"/>
<accession>A0A117QMS8</accession>
<dbReference type="Pfam" id="PF03180">
    <property type="entry name" value="Lipoprotein_9"/>
    <property type="match status" value="1"/>
</dbReference>
<evidence type="ECO:0000256" key="3">
    <source>
        <dbReference type="ARBA" id="ARBA00023136"/>
    </source>
</evidence>
<dbReference type="Proteomes" id="UP000053271">
    <property type="component" value="Unassembled WGS sequence"/>
</dbReference>
<feature type="chain" id="PRO_5038620252" description="Lipoprotein" evidence="8">
    <location>
        <begin position="24"/>
        <end position="279"/>
    </location>
</feature>
<evidence type="ECO:0000256" key="5">
    <source>
        <dbReference type="ARBA" id="ARBA00023288"/>
    </source>
</evidence>
<evidence type="ECO:0000256" key="4">
    <source>
        <dbReference type="ARBA" id="ARBA00023139"/>
    </source>
</evidence>
<comment type="subcellular location">
    <subcellularLocation>
        <location evidence="1">Membrane</location>
        <topology evidence="1">Lipid-anchor</topology>
    </subcellularLocation>
</comment>
<dbReference type="PIRSF" id="PIRSF002854">
    <property type="entry name" value="MetQ"/>
    <property type="match status" value="1"/>
</dbReference>
<dbReference type="EMBL" id="LMWS01000021">
    <property type="protein sequence ID" value="KUN36984.1"/>
    <property type="molecule type" value="Genomic_DNA"/>
</dbReference>
<keyword evidence="5 6" id="KW-0449">Lipoprotein</keyword>